<evidence type="ECO:0000256" key="1">
    <source>
        <dbReference type="SAM" id="Phobius"/>
    </source>
</evidence>
<dbReference type="AlphaFoldDB" id="A0A345DE37"/>
<organism evidence="2 3">
    <name type="scientific">Ephemeroptericola cinctiostellae</name>
    <dbReference type="NCBI Taxonomy" id="2268024"/>
    <lineage>
        <taxon>Bacteria</taxon>
        <taxon>Pseudomonadati</taxon>
        <taxon>Pseudomonadota</taxon>
        <taxon>Betaproteobacteria</taxon>
        <taxon>Burkholderiales</taxon>
        <taxon>Burkholderiaceae</taxon>
        <taxon>Ephemeroptericola</taxon>
    </lineage>
</organism>
<keyword evidence="3" id="KW-1185">Reference proteome</keyword>
<name>A0A345DE37_9BURK</name>
<proteinExistence type="predicted"/>
<protein>
    <recommendedName>
        <fullName evidence="4">Holin</fullName>
    </recommendedName>
</protein>
<dbReference type="EMBL" id="CP031124">
    <property type="protein sequence ID" value="AXF86625.1"/>
    <property type="molecule type" value="Genomic_DNA"/>
</dbReference>
<accession>A0A345DE37</accession>
<gene>
    <name evidence="2" type="ORF">DTO96_102380</name>
</gene>
<dbReference type="Proteomes" id="UP000252182">
    <property type="component" value="Chromosome"/>
</dbReference>
<evidence type="ECO:0008006" key="4">
    <source>
        <dbReference type="Google" id="ProtNLM"/>
    </source>
</evidence>
<sequence length="123" mass="12673">MLEKEVAASAAAAAATLSSVMLSWVGVDHKSLFFGFVGAFITYALRETSEHSRLKSVLFIFSSAFFGGVFGMAFGDGAQPPAAMTLYLCVVGGSGTAIILTAGTTKSAILKKIRDVLSNGGGQ</sequence>
<dbReference type="RefSeq" id="WP_114563678.1">
    <property type="nucleotide sequence ID" value="NZ_CP031124.1"/>
</dbReference>
<feature type="transmembrane region" description="Helical" evidence="1">
    <location>
        <begin position="56"/>
        <end position="75"/>
    </location>
</feature>
<keyword evidence="1" id="KW-0472">Membrane</keyword>
<keyword evidence="1" id="KW-0812">Transmembrane</keyword>
<reference evidence="3" key="1">
    <citation type="submission" date="2018-07" db="EMBL/GenBank/DDBJ databases">
        <authorList>
            <person name="Kim H."/>
        </authorList>
    </citation>
    <scope>NUCLEOTIDE SEQUENCE [LARGE SCALE GENOMIC DNA]</scope>
    <source>
        <strain evidence="3">F02</strain>
    </source>
</reference>
<feature type="transmembrane region" description="Helical" evidence="1">
    <location>
        <begin position="32"/>
        <end position="49"/>
    </location>
</feature>
<feature type="transmembrane region" description="Helical" evidence="1">
    <location>
        <begin position="81"/>
        <end position="102"/>
    </location>
</feature>
<evidence type="ECO:0000313" key="2">
    <source>
        <dbReference type="EMBL" id="AXF86625.1"/>
    </source>
</evidence>
<dbReference type="KEGG" id="hyf:DTO96_102380"/>
<evidence type="ECO:0000313" key="3">
    <source>
        <dbReference type="Proteomes" id="UP000252182"/>
    </source>
</evidence>
<keyword evidence="1" id="KW-1133">Transmembrane helix</keyword>